<dbReference type="Proteomes" id="UP000187203">
    <property type="component" value="Unassembled WGS sequence"/>
</dbReference>
<accession>A0A1R3KRB9</accession>
<evidence type="ECO:0000313" key="1">
    <source>
        <dbReference type="EMBL" id="OMP09599.1"/>
    </source>
</evidence>
<evidence type="ECO:0000313" key="2">
    <source>
        <dbReference type="Proteomes" id="UP000187203"/>
    </source>
</evidence>
<evidence type="ECO:0008006" key="3">
    <source>
        <dbReference type="Google" id="ProtNLM"/>
    </source>
</evidence>
<reference evidence="2" key="1">
    <citation type="submission" date="2013-09" db="EMBL/GenBank/DDBJ databases">
        <title>Corchorus olitorius genome sequencing.</title>
        <authorList>
            <person name="Alam M."/>
            <person name="Haque M.S."/>
            <person name="Islam M.S."/>
            <person name="Emdad E.M."/>
            <person name="Islam M.M."/>
            <person name="Ahmed B."/>
            <person name="Halim A."/>
            <person name="Hossen Q.M.M."/>
            <person name="Hossain M.Z."/>
            <person name="Ahmed R."/>
            <person name="Khan M.M."/>
            <person name="Islam R."/>
            <person name="Rashid M.M."/>
            <person name="Khan S.A."/>
            <person name="Rahman M.S."/>
            <person name="Alam M."/>
            <person name="Yahiya A.S."/>
            <person name="Khan M.S."/>
            <person name="Azam M.S."/>
            <person name="Haque T."/>
            <person name="Lashkar M.Z.H."/>
            <person name="Akhand A.I."/>
            <person name="Morshed G."/>
            <person name="Roy S."/>
            <person name="Uddin K.S."/>
            <person name="Rabeya T."/>
            <person name="Hossain A.S."/>
            <person name="Chowdhury A."/>
            <person name="Snigdha A.R."/>
            <person name="Mortoza M.S."/>
            <person name="Matin S.A."/>
            <person name="Hoque S.M.E."/>
            <person name="Islam M.K."/>
            <person name="Roy D.K."/>
            <person name="Haider R."/>
            <person name="Moosa M.M."/>
            <person name="Elias S.M."/>
            <person name="Hasan A.M."/>
            <person name="Jahan S."/>
            <person name="Shafiuddin M."/>
            <person name="Mahmood N."/>
            <person name="Shommy N.S."/>
        </authorList>
    </citation>
    <scope>NUCLEOTIDE SEQUENCE [LARGE SCALE GENOMIC DNA]</scope>
    <source>
        <strain evidence="2">cv. O-4</strain>
    </source>
</reference>
<protein>
    <recommendedName>
        <fullName evidence="3">Aminotransferase-like plant mobile domain-containing protein</fullName>
    </recommendedName>
</protein>
<dbReference type="AlphaFoldDB" id="A0A1R3KRB9"/>
<dbReference type="PANTHER" id="PTHR46033">
    <property type="entry name" value="PROTEIN MAIN-LIKE 2"/>
    <property type="match status" value="1"/>
</dbReference>
<dbReference type="EMBL" id="AWUE01012300">
    <property type="protein sequence ID" value="OMP09599.1"/>
    <property type="molecule type" value="Genomic_DNA"/>
</dbReference>
<keyword evidence="2" id="KW-1185">Reference proteome</keyword>
<sequence>MGLGDVLRITVLPIDALPIIENLGYIKQFKTDAVLEWRTLERYVRTLVLYLIGCVVLPTGCNSVSTNYLVFLRNIPEIRGYAWGAAMLAALHRSLENYERDDTSNGVSTLGCLKNFSPPPYAFTSLLSMEKVFIMEYIPLTASLILHPLSEPNPEKVKKYFKNLVAAEVRVPMLGCLKIFLPPQYDLQVRLELVFTSLSSMEKVILHDLEVWNGILLADSRQIQKHEKRKLLSLQF</sequence>
<dbReference type="GO" id="GO:0010073">
    <property type="term" value="P:meristem maintenance"/>
    <property type="evidence" value="ECO:0007669"/>
    <property type="project" value="InterPro"/>
</dbReference>
<name>A0A1R3KRB9_9ROSI</name>
<dbReference type="InterPro" id="IPR044824">
    <property type="entry name" value="MAIN-like"/>
</dbReference>
<dbReference type="OrthoDB" id="1750048at2759"/>
<gene>
    <name evidence="1" type="ORF">COLO4_05314</name>
</gene>
<organism evidence="1 2">
    <name type="scientific">Corchorus olitorius</name>
    <dbReference type="NCBI Taxonomy" id="93759"/>
    <lineage>
        <taxon>Eukaryota</taxon>
        <taxon>Viridiplantae</taxon>
        <taxon>Streptophyta</taxon>
        <taxon>Embryophyta</taxon>
        <taxon>Tracheophyta</taxon>
        <taxon>Spermatophyta</taxon>
        <taxon>Magnoliopsida</taxon>
        <taxon>eudicotyledons</taxon>
        <taxon>Gunneridae</taxon>
        <taxon>Pentapetalae</taxon>
        <taxon>rosids</taxon>
        <taxon>malvids</taxon>
        <taxon>Malvales</taxon>
        <taxon>Malvaceae</taxon>
        <taxon>Grewioideae</taxon>
        <taxon>Apeibeae</taxon>
        <taxon>Corchorus</taxon>
    </lineage>
</organism>
<comment type="caution">
    <text evidence="1">The sequence shown here is derived from an EMBL/GenBank/DDBJ whole genome shotgun (WGS) entry which is preliminary data.</text>
</comment>
<proteinExistence type="predicted"/>
<dbReference type="PANTHER" id="PTHR46033:SF17">
    <property type="entry name" value="AMINOTRANSFERASE-LIKE PLANT MOBILE DOMAIN-CONTAINING PROTEIN"/>
    <property type="match status" value="1"/>
</dbReference>